<gene>
    <name evidence="2" type="ORF">N783_10505</name>
</gene>
<dbReference type="EMBL" id="AVPF01000026">
    <property type="protein sequence ID" value="KGX87149.1"/>
    <property type="molecule type" value="Genomic_DNA"/>
</dbReference>
<dbReference type="STRING" id="1385511.GCA_000425225_03283"/>
<proteinExistence type="predicted"/>
<reference evidence="2 3" key="1">
    <citation type="submission" date="2013-08" db="EMBL/GenBank/DDBJ databases">
        <authorList>
            <person name="Huang J."/>
            <person name="Wang G."/>
        </authorList>
    </citation>
    <scope>NUCLEOTIDE SEQUENCE [LARGE SCALE GENOMIC DNA]</scope>
    <source>
        <strain evidence="2 3">BH030004</strain>
    </source>
</reference>
<feature type="transmembrane region" description="Helical" evidence="1">
    <location>
        <begin position="50"/>
        <end position="69"/>
    </location>
</feature>
<feature type="transmembrane region" description="Helical" evidence="1">
    <location>
        <begin position="21"/>
        <end position="38"/>
    </location>
</feature>
<evidence type="ECO:0000313" key="2">
    <source>
        <dbReference type="EMBL" id="KGX87149.1"/>
    </source>
</evidence>
<organism evidence="2 3">
    <name type="scientific">Pontibacillus marinus BH030004 = DSM 16465</name>
    <dbReference type="NCBI Taxonomy" id="1385511"/>
    <lineage>
        <taxon>Bacteria</taxon>
        <taxon>Bacillati</taxon>
        <taxon>Bacillota</taxon>
        <taxon>Bacilli</taxon>
        <taxon>Bacillales</taxon>
        <taxon>Bacillaceae</taxon>
        <taxon>Pontibacillus</taxon>
    </lineage>
</organism>
<accession>A0A0A5G529</accession>
<evidence type="ECO:0000313" key="3">
    <source>
        <dbReference type="Proteomes" id="UP000030403"/>
    </source>
</evidence>
<keyword evidence="1" id="KW-0812">Transmembrane</keyword>
<protein>
    <submittedName>
        <fullName evidence="2">Uncharacterized protein</fullName>
    </submittedName>
</protein>
<keyword evidence="1" id="KW-0472">Membrane</keyword>
<dbReference type="RefSeq" id="WP_027446893.1">
    <property type="nucleotide sequence ID" value="NZ_AULJ01000043.1"/>
</dbReference>
<sequence>MEINLKLSKWREQGVKGRIGLIIQNIGVLGFFGSLIHNSLNLNFVSFSSVLPYVFFILGIVGTIVVFCFDKKREIDVKPLKRPID</sequence>
<dbReference type="Proteomes" id="UP000030403">
    <property type="component" value="Unassembled WGS sequence"/>
</dbReference>
<name>A0A0A5G529_9BACI</name>
<dbReference type="AlphaFoldDB" id="A0A0A5G529"/>
<comment type="caution">
    <text evidence="2">The sequence shown here is derived from an EMBL/GenBank/DDBJ whole genome shotgun (WGS) entry which is preliminary data.</text>
</comment>
<keyword evidence="1" id="KW-1133">Transmembrane helix</keyword>
<keyword evidence="3" id="KW-1185">Reference proteome</keyword>
<evidence type="ECO:0000256" key="1">
    <source>
        <dbReference type="SAM" id="Phobius"/>
    </source>
</evidence>